<comment type="catalytic activity">
    <reaction evidence="16">
        <text>a very long-chain fatty acid + ATP + CoA = a very long-chain fatty acyl-CoA + AMP + diphosphate</text>
        <dbReference type="Rhea" id="RHEA:54536"/>
        <dbReference type="ChEBI" id="CHEBI:30616"/>
        <dbReference type="ChEBI" id="CHEBI:33019"/>
        <dbReference type="ChEBI" id="CHEBI:57287"/>
        <dbReference type="ChEBI" id="CHEBI:58950"/>
        <dbReference type="ChEBI" id="CHEBI:138261"/>
        <dbReference type="ChEBI" id="CHEBI:456215"/>
    </reaction>
</comment>
<dbReference type="GO" id="GO:0005778">
    <property type="term" value="C:peroxisomal membrane"/>
    <property type="evidence" value="ECO:0007669"/>
    <property type="project" value="UniProtKB-SubCell"/>
</dbReference>
<dbReference type="Proteomes" id="UP000799439">
    <property type="component" value="Unassembled WGS sequence"/>
</dbReference>
<organism evidence="22 23">
    <name type="scientific">Myriangium duriaei CBS 260.36</name>
    <dbReference type="NCBI Taxonomy" id="1168546"/>
    <lineage>
        <taxon>Eukaryota</taxon>
        <taxon>Fungi</taxon>
        <taxon>Dikarya</taxon>
        <taxon>Ascomycota</taxon>
        <taxon>Pezizomycotina</taxon>
        <taxon>Dothideomycetes</taxon>
        <taxon>Dothideomycetidae</taxon>
        <taxon>Myriangiales</taxon>
        <taxon>Myriangiaceae</taxon>
        <taxon>Myriangium</taxon>
    </lineage>
</organism>
<dbReference type="InterPro" id="IPR025110">
    <property type="entry name" value="AMP-bd_C"/>
</dbReference>
<evidence type="ECO:0000256" key="7">
    <source>
        <dbReference type="ARBA" id="ARBA00022598"/>
    </source>
</evidence>
<accession>A0A9P4MLP8</accession>
<evidence type="ECO:0000256" key="9">
    <source>
        <dbReference type="ARBA" id="ARBA00022692"/>
    </source>
</evidence>
<protein>
    <recommendedName>
        <fullName evidence="18">Very long-chain fatty acid transport protein</fullName>
    </recommendedName>
    <alternativeName>
        <fullName evidence="19">Very-long-chain acyl-CoA synthetase</fullName>
    </alternativeName>
</protein>
<evidence type="ECO:0000313" key="23">
    <source>
        <dbReference type="Proteomes" id="UP000799439"/>
    </source>
</evidence>
<keyword evidence="9" id="KW-0812">Transmembrane</keyword>
<evidence type="ECO:0000256" key="4">
    <source>
        <dbReference type="ARBA" id="ARBA00006432"/>
    </source>
</evidence>
<keyword evidence="14" id="KW-0472">Membrane</keyword>
<dbReference type="OrthoDB" id="10253869at2759"/>
<dbReference type="AlphaFoldDB" id="A0A9P4MLP8"/>
<keyword evidence="10" id="KW-0547">Nucleotide-binding</keyword>
<comment type="subcellular location">
    <subcellularLocation>
        <location evidence="3">Cell membrane</location>
        <topology evidence="3">Multi-pass membrane protein</topology>
    </subcellularLocation>
    <subcellularLocation>
        <location evidence="1">Lipid droplet</location>
    </subcellularLocation>
    <subcellularLocation>
        <location evidence="2">Peroxisome membrane</location>
        <topology evidence="2">Multi-pass membrane protein</topology>
    </subcellularLocation>
</comment>
<sequence length="646" mass="71717">MAGIPLTVALPAAAASLAYINARTGFTNDVRMLKNIFGRQRDAQREIDANTGNMFYKLESFAKAPGSADRPFLAVPPPLPKGELTLEQLRQLRPREWTYAQVYEEVLRYAAWLKNEHGVVKEDIVAMDIPNTPEFVFVWFGLWSLGARPAFINTGLRGEGLLHCIKISSAKLFIVDEDLTEALSDDVVAGLRGDAGKEIKAVILDKQQQLRIASMQGHRACDDCRKIVDANAMAQLIYTSGTTGLPKAAVISWRRYITSSLAISTYLNITPDTRYYTALPLYHTSASMLGVGIVLAAGASIIISPHFSPRTFIASIIASRANATQYIGEMCRYLLTMPPSPLDQAHDLQFVFGNGIRPDIWLKFKERYAIPSIREFYGATESPSSTFITSNNNFGEGAIGRSGVLIRALRRKLNVMVRHDVETGEPFRDPETGLCQRVNVGEPGEMLAWLDPVLTKDSYVGYWGNDKATTGKILRDVLVKGDLYFRTGDLLRADRDGRMFFVDRIGDTFRWKGENVSTGEVEKIVALHPSIKEANVYGVQLPGHDGRAGCAAVVFHNDPDERSLRDLADYVRKSLPRFAAPLFLRNVPSMATTGTSKYQKHGLRTQGVEPDKVGEDRLFWLDPKAGAYKSFGQKEWQDLVAGQTKL</sequence>
<gene>
    <name evidence="22" type="ORF">K461DRAFT_294810</name>
</gene>
<keyword evidence="7" id="KW-0436">Ligase</keyword>
<evidence type="ECO:0000256" key="8">
    <source>
        <dbReference type="ARBA" id="ARBA00022677"/>
    </source>
</evidence>
<evidence type="ECO:0000256" key="12">
    <source>
        <dbReference type="ARBA" id="ARBA00022989"/>
    </source>
</evidence>
<dbReference type="GO" id="GO:0005324">
    <property type="term" value="F:long-chain fatty acid transmembrane transporter activity"/>
    <property type="evidence" value="ECO:0007669"/>
    <property type="project" value="TreeGrafter"/>
</dbReference>
<evidence type="ECO:0000256" key="16">
    <source>
        <dbReference type="ARBA" id="ARBA00051585"/>
    </source>
</evidence>
<evidence type="ECO:0000256" key="1">
    <source>
        <dbReference type="ARBA" id="ARBA00004502"/>
    </source>
</evidence>
<dbReference type="PANTHER" id="PTHR43107:SF15">
    <property type="entry name" value="FATTY ACID TRANSPORT PROTEIN 3, ISOFORM A"/>
    <property type="match status" value="1"/>
</dbReference>
<dbReference type="InterPro" id="IPR045851">
    <property type="entry name" value="AMP-bd_C_sf"/>
</dbReference>
<dbReference type="InterPro" id="IPR020845">
    <property type="entry name" value="AMP-binding_CS"/>
</dbReference>
<keyword evidence="12" id="KW-1133">Transmembrane helix</keyword>
<dbReference type="InterPro" id="IPR000873">
    <property type="entry name" value="AMP-dep_synth/lig_dom"/>
</dbReference>
<evidence type="ECO:0000256" key="17">
    <source>
        <dbReference type="ARBA" id="ARBA00060276"/>
    </source>
</evidence>
<evidence type="ECO:0000256" key="6">
    <source>
        <dbReference type="ARBA" id="ARBA00022475"/>
    </source>
</evidence>
<comment type="function">
    <text evidence="17">Acyl-CoA synthetase required for both the import of long chain fatty acids (LCFAs) (C14-C18) and the activation very long chain fatty acids (VLCFAs) (C20-C26) by esterification of the fatty acids into metabolically active CoA-thioesters for subsequent degradation or incorporation into phospholipids. The transport and fatty acyl-CoA synthetase activities are genetically separable and are thus independent activities. Esterifies VLCFAs in the peroxisome matrix. The VLCFAs are actively transported into peroxisomes by a PXA1-PXA2 heterodimeric transporter in the peroxisomal membrane.</text>
</comment>
<evidence type="ECO:0000256" key="15">
    <source>
        <dbReference type="ARBA" id="ARBA00023140"/>
    </source>
</evidence>
<evidence type="ECO:0000256" key="5">
    <source>
        <dbReference type="ARBA" id="ARBA00022448"/>
    </source>
</evidence>
<dbReference type="InterPro" id="IPR042099">
    <property type="entry name" value="ANL_N_sf"/>
</dbReference>
<feature type="domain" description="AMP-binding enzyme C-terminal" evidence="21">
    <location>
        <begin position="520"/>
        <end position="597"/>
    </location>
</feature>
<evidence type="ECO:0000259" key="21">
    <source>
        <dbReference type="Pfam" id="PF13193"/>
    </source>
</evidence>
<dbReference type="PANTHER" id="PTHR43107">
    <property type="entry name" value="LONG-CHAIN FATTY ACID TRANSPORT PROTEIN"/>
    <property type="match status" value="1"/>
</dbReference>
<evidence type="ECO:0000256" key="14">
    <source>
        <dbReference type="ARBA" id="ARBA00023136"/>
    </source>
</evidence>
<evidence type="ECO:0000256" key="2">
    <source>
        <dbReference type="ARBA" id="ARBA00004585"/>
    </source>
</evidence>
<evidence type="ECO:0000256" key="11">
    <source>
        <dbReference type="ARBA" id="ARBA00022840"/>
    </source>
</evidence>
<evidence type="ECO:0000313" key="22">
    <source>
        <dbReference type="EMBL" id="KAF2151946.1"/>
    </source>
</evidence>
<feature type="domain" description="AMP-dependent synthetase/ligase" evidence="20">
    <location>
        <begin position="94"/>
        <end position="433"/>
    </location>
</feature>
<keyword evidence="8" id="KW-0551">Lipid droplet</keyword>
<dbReference type="Pfam" id="PF00501">
    <property type="entry name" value="AMP-binding"/>
    <property type="match status" value="1"/>
</dbReference>
<comment type="caution">
    <text evidence="22">The sequence shown here is derived from an EMBL/GenBank/DDBJ whole genome shotgun (WGS) entry which is preliminary data.</text>
</comment>
<evidence type="ECO:0000259" key="20">
    <source>
        <dbReference type="Pfam" id="PF00501"/>
    </source>
</evidence>
<keyword evidence="23" id="KW-1185">Reference proteome</keyword>
<proteinExistence type="inferred from homology"/>
<dbReference type="GO" id="GO:0005811">
    <property type="term" value="C:lipid droplet"/>
    <property type="evidence" value="ECO:0007669"/>
    <property type="project" value="UniProtKB-SubCell"/>
</dbReference>
<evidence type="ECO:0000256" key="18">
    <source>
        <dbReference type="ARBA" id="ARBA00068795"/>
    </source>
</evidence>
<dbReference type="GO" id="GO:0044539">
    <property type="term" value="P:long-chain fatty acid import into cell"/>
    <property type="evidence" value="ECO:0007669"/>
    <property type="project" value="TreeGrafter"/>
</dbReference>
<evidence type="ECO:0000256" key="19">
    <source>
        <dbReference type="ARBA" id="ARBA00078285"/>
    </source>
</evidence>
<evidence type="ECO:0000256" key="13">
    <source>
        <dbReference type="ARBA" id="ARBA00023055"/>
    </source>
</evidence>
<evidence type="ECO:0000256" key="3">
    <source>
        <dbReference type="ARBA" id="ARBA00004651"/>
    </source>
</evidence>
<dbReference type="Gene3D" id="3.30.300.30">
    <property type="match status" value="1"/>
</dbReference>
<dbReference type="GO" id="GO:0004467">
    <property type="term" value="F:long-chain fatty acid-CoA ligase activity"/>
    <property type="evidence" value="ECO:0007669"/>
    <property type="project" value="TreeGrafter"/>
</dbReference>
<dbReference type="FunFam" id="3.40.50.12780:FF:000019">
    <property type="entry name" value="Long-chain fatty acid transporter"/>
    <property type="match status" value="1"/>
</dbReference>
<reference evidence="22" key="1">
    <citation type="journal article" date="2020" name="Stud. Mycol.">
        <title>101 Dothideomycetes genomes: a test case for predicting lifestyles and emergence of pathogens.</title>
        <authorList>
            <person name="Haridas S."/>
            <person name="Albert R."/>
            <person name="Binder M."/>
            <person name="Bloem J."/>
            <person name="Labutti K."/>
            <person name="Salamov A."/>
            <person name="Andreopoulos B."/>
            <person name="Baker S."/>
            <person name="Barry K."/>
            <person name="Bills G."/>
            <person name="Bluhm B."/>
            <person name="Cannon C."/>
            <person name="Castanera R."/>
            <person name="Culley D."/>
            <person name="Daum C."/>
            <person name="Ezra D."/>
            <person name="Gonzalez J."/>
            <person name="Henrissat B."/>
            <person name="Kuo A."/>
            <person name="Liang C."/>
            <person name="Lipzen A."/>
            <person name="Lutzoni F."/>
            <person name="Magnuson J."/>
            <person name="Mondo S."/>
            <person name="Nolan M."/>
            <person name="Ohm R."/>
            <person name="Pangilinan J."/>
            <person name="Park H.-J."/>
            <person name="Ramirez L."/>
            <person name="Alfaro M."/>
            <person name="Sun H."/>
            <person name="Tritt A."/>
            <person name="Yoshinaga Y."/>
            <person name="Zwiers L.-H."/>
            <person name="Turgeon B."/>
            <person name="Goodwin S."/>
            <person name="Spatafora J."/>
            <person name="Crous P."/>
            <person name="Grigoriev I."/>
        </authorList>
    </citation>
    <scope>NUCLEOTIDE SEQUENCE</scope>
    <source>
        <strain evidence="22">CBS 260.36</strain>
    </source>
</reference>
<comment type="similarity">
    <text evidence="4">Belongs to the ATP-dependent AMP-binding enzyme family.</text>
</comment>
<dbReference type="Pfam" id="PF13193">
    <property type="entry name" value="AMP-binding_C"/>
    <property type="match status" value="1"/>
</dbReference>
<name>A0A9P4MLP8_9PEZI</name>
<dbReference type="PROSITE" id="PS00455">
    <property type="entry name" value="AMP_BINDING"/>
    <property type="match status" value="1"/>
</dbReference>
<dbReference type="FunFam" id="3.30.300.30:FF:000002">
    <property type="entry name" value="Long-chain fatty acid transport protein 1"/>
    <property type="match status" value="1"/>
</dbReference>
<dbReference type="EMBL" id="ML996087">
    <property type="protein sequence ID" value="KAF2151946.1"/>
    <property type="molecule type" value="Genomic_DNA"/>
</dbReference>
<keyword evidence="6" id="KW-1003">Cell membrane</keyword>
<keyword evidence="13" id="KW-0445">Lipid transport</keyword>
<keyword evidence="5" id="KW-0813">Transport</keyword>
<dbReference type="Gene3D" id="3.40.50.12780">
    <property type="entry name" value="N-terminal domain of ligase-like"/>
    <property type="match status" value="1"/>
</dbReference>
<dbReference type="GO" id="GO:0005524">
    <property type="term" value="F:ATP binding"/>
    <property type="evidence" value="ECO:0007669"/>
    <property type="project" value="UniProtKB-KW"/>
</dbReference>
<keyword evidence="11" id="KW-0067">ATP-binding</keyword>
<keyword evidence="15" id="KW-0576">Peroxisome</keyword>
<evidence type="ECO:0000256" key="10">
    <source>
        <dbReference type="ARBA" id="ARBA00022741"/>
    </source>
</evidence>
<dbReference type="SUPFAM" id="SSF56801">
    <property type="entry name" value="Acetyl-CoA synthetase-like"/>
    <property type="match status" value="1"/>
</dbReference>
<dbReference type="GO" id="GO:0009898">
    <property type="term" value="C:cytoplasmic side of plasma membrane"/>
    <property type="evidence" value="ECO:0007669"/>
    <property type="project" value="TreeGrafter"/>
</dbReference>